<dbReference type="Proteomes" id="UP001476282">
    <property type="component" value="Unassembled WGS sequence"/>
</dbReference>
<keyword evidence="3" id="KW-1185">Reference proteome</keyword>
<dbReference type="InterPro" id="IPR036515">
    <property type="entry name" value="Transposase_17_sf"/>
</dbReference>
<dbReference type="PANTHER" id="PTHR33360:SF2">
    <property type="entry name" value="TRANSPOSASE FOR INSERTION SEQUENCE ELEMENT IS200"/>
    <property type="match status" value="1"/>
</dbReference>
<reference evidence="2 3" key="1">
    <citation type="submission" date="2024-02" db="EMBL/GenBank/DDBJ databases">
        <title>Haloferula sargassicola NBRC 104335.</title>
        <authorList>
            <person name="Ichikawa N."/>
            <person name="Katano-Makiyama Y."/>
            <person name="Hidaka K."/>
        </authorList>
    </citation>
    <scope>NUCLEOTIDE SEQUENCE [LARGE SCALE GENOMIC DNA]</scope>
    <source>
        <strain evidence="2 3">NBRC 104335</strain>
    </source>
</reference>
<protein>
    <recommendedName>
        <fullName evidence="1">Transposase IS200-like domain-containing protein</fullName>
    </recommendedName>
</protein>
<proteinExistence type="predicted"/>
<dbReference type="EMBL" id="BAABRI010000013">
    <property type="protein sequence ID" value="GAA5483308.1"/>
    <property type="molecule type" value="Genomic_DNA"/>
</dbReference>
<dbReference type="InterPro" id="IPR002686">
    <property type="entry name" value="Transposase_17"/>
</dbReference>
<organism evidence="2 3">
    <name type="scientific">Haloferula sargassicola</name>
    <dbReference type="NCBI Taxonomy" id="490096"/>
    <lineage>
        <taxon>Bacteria</taxon>
        <taxon>Pseudomonadati</taxon>
        <taxon>Verrucomicrobiota</taxon>
        <taxon>Verrucomicrobiia</taxon>
        <taxon>Verrucomicrobiales</taxon>
        <taxon>Verrucomicrobiaceae</taxon>
        <taxon>Haloferula</taxon>
    </lineage>
</organism>
<dbReference type="RefSeq" id="WP_353567421.1">
    <property type="nucleotide sequence ID" value="NZ_BAABRI010000013.1"/>
</dbReference>
<evidence type="ECO:0000259" key="1">
    <source>
        <dbReference type="SMART" id="SM01321"/>
    </source>
</evidence>
<name>A0ABP9UP10_9BACT</name>
<dbReference type="Gene3D" id="3.30.70.1290">
    <property type="entry name" value="Transposase IS200-like"/>
    <property type="match status" value="1"/>
</dbReference>
<feature type="domain" description="Transposase IS200-like" evidence="1">
    <location>
        <begin position="5"/>
        <end position="103"/>
    </location>
</feature>
<dbReference type="PANTHER" id="PTHR33360">
    <property type="entry name" value="TRANSPOSASE FOR INSERTION SEQUENCE ELEMENT IS200"/>
    <property type="match status" value="1"/>
</dbReference>
<dbReference type="SUPFAM" id="SSF143422">
    <property type="entry name" value="Transposase IS200-like"/>
    <property type="match status" value="1"/>
</dbReference>
<comment type="caution">
    <text evidence="2">The sequence shown here is derived from an EMBL/GenBank/DDBJ whole genome shotgun (WGS) entry which is preliminary data.</text>
</comment>
<evidence type="ECO:0000313" key="2">
    <source>
        <dbReference type="EMBL" id="GAA5483308.1"/>
    </source>
</evidence>
<accession>A0ABP9UP10</accession>
<dbReference type="SMART" id="SM01321">
    <property type="entry name" value="Y1_Tnp"/>
    <property type="match status" value="1"/>
</dbReference>
<evidence type="ECO:0000313" key="3">
    <source>
        <dbReference type="Proteomes" id="UP001476282"/>
    </source>
</evidence>
<sequence>MAGTHTALHFHLVFSTKDRVPMIHADLQPRLYEFIGGVIRRENGTLLSIGGMPDHLHLLARLSPSVCLSDFMRALKSKSSGWVHETFPGSSKFAWQPGYGALR</sequence>
<dbReference type="Pfam" id="PF01797">
    <property type="entry name" value="Y1_Tnp"/>
    <property type="match status" value="1"/>
</dbReference>
<gene>
    <name evidence="2" type="ORF">Hsar01_02538</name>
</gene>
<dbReference type="NCBIfam" id="NF033573">
    <property type="entry name" value="transpos_IS200"/>
    <property type="match status" value="1"/>
</dbReference>